<feature type="chain" id="PRO_5010335373" evidence="3">
    <location>
        <begin position="29"/>
        <end position="235"/>
    </location>
</feature>
<dbReference type="GO" id="GO:0004140">
    <property type="term" value="F:dephospho-CoA kinase activity"/>
    <property type="evidence" value="ECO:0007669"/>
    <property type="project" value="InterPro"/>
</dbReference>
<evidence type="ECO:0000256" key="1">
    <source>
        <dbReference type="ARBA" id="ARBA00022741"/>
    </source>
</evidence>
<evidence type="ECO:0000313" key="5">
    <source>
        <dbReference type="RefSeq" id="XP_008472541.2"/>
    </source>
</evidence>
<dbReference type="SUPFAM" id="SSF52540">
    <property type="entry name" value="P-loop containing nucleoside triphosphate hydrolases"/>
    <property type="match status" value="1"/>
</dbReference>
<dbReference type="RefSeq" id="XP_008472541.2">
    <property type="nucleotide sequence ID" value="XM_008474319.3"/>
</dbReference>
<evidence type="ECO:0000256" key="2">
    <source>
        <dbReference type="ARBA" id="ARBA00022840"/>
    </source>
</evidence>
<name>A0A1S3D3C2_DIACI</name>
<dbReference type="OMA" id="CIIHEDE"/>
<accession>A0A1S3D3C2</accession>
<dbReference type="KEGG" id="dci:103509691"/>
<dbReference type="PaxDb" id="121845-A0A1S3D3C2"/>
<evidence type="ECO:0000313" key="4">
    <source>
        <dbReference type="Proteomes" id="UP000079169"/>
    </source>
</evidence>
<dbReference type="NCBIfam" id="TIGR00152">
    <property type="entry name" value="dephospho-CoA kinase"/>
    <property type="match status" value="1"/>
</dbReference>
<dbReference type="AlphaFoldDB" id="A0A1S3D3C2"/>
<dbReference type="GeneID" id="103509691"/>
<dbReference type="InterPro" id="IPR027417">
    <property type="entry name" value="P-loop_NTPase"/>
</dbReference>
<gene>
    <name evidence="5" type="primary">LOC103509691</name>
</gene>
<keyword evidence="1" id="KW-0547">Nucleotide-binding</keyword>
<organism evidence="4 5">
    <name type="scientific">Diaphorina citri</name>
    <name type="common">Asian citrus psyllid</name>
    <dbReference type="NCBI Taxonomy" id="121845"/>
    <lineage>
        <taxon>Eukaryota</taxon>
        <taxon>Metazoa</taxon>
        <taxon>Ecdysozoa</taxon>
        <taxon>Arthropoda</taxon>
        <taxon>Hexapoda</taxon>
        <taxon>Insecta</taxon>
        <taxon>Pterygota</taxon>
        <taxon>Neoptera</taxon>
        <taxon>Paraneoptera</taxon>
        <taxon>Hemiptera</taxon>
        <taxon>Sternorrhyncha</taxon>
        <taxon>Psylloidea</taxon>
        <taxon>Psyllidae</taxon>
        <taxon>Diaphorininae</taxon>
        <taxon>Diaphorina</taxon>
    </lineage>
</organism>
<dbReference type="InterPro" id="IPR001977">
    <property type="entry name" value="Depp_CoAkinase"/>
</dbReference>
<feature type="signal peptide" evidence="3">
    <location>
        <begin position="1"/>
        <end position="28"/>
    </location>
</feature>
<dbReference type="CDD" id="cd02022">
    <property type="entry name" value="DPCK"/>
    <property type="match status" value="1"/>
</dbReference>
<dbReference type="Proteomes" id="UP000079169">
    <property type="component" value="Unplaced"/>
</dbReference>
<evidence type="ECO:0000256" key="3">
    <source>
        <dbReference type="SAM" id="SignalP"/>
    </source>
</evidence>
<dbReference type="PROSITE" id="PS51219">
    <property type="entry name" value="DPCK"/>
    <property type="match status" value="1"/>
</dbReference>
<dbReference type="Gene3D" id="3.40.50.300">
    <property type="entry name" value="P-loop containing nucleotide triphosphate hydrolases"/>
    <property type="match status" value="1"/>
</dbReference>
<reference evidence="5" key="1">
    <citation type="submission" date="2025-08" db="UniProtKB">
        <authorList>
            <consortium name="RefSeq"/>
        </authorList>
    </citation>
    <scope>IDENTIFICATION</scope>
</reference>
<dbReference type="PANTHER" id="PTHR10695:SF46">
    <property type="entry name" value="BIFUNCTIONAL COENZYME A SYNTHASE-RELATED"/>
    <property type="match status" value="1"/>
</dbReference>
<dbReference type="STRING" id="121845.A0A1S3D3C2"/>
<protein>
    <submittedName>
        <fullName evidence="5">Bifunctional coenzyme A synthase-like</fullName>
    </submittedName>
</protein>
<dbReference type="GO" id="GO:0015937">
    <property type="term" value="P:coenzyme A biosynthetic process"/>
    <property type="evidence" value="ECO:0007669"/>
    <property type="project" value="InterPro"/>
</dbReference>
<proteinExistence type="predicted"/>
<dbReference type="GO" id="GO:0005524">
    <property type="term" value="F:ATP binding"/>
    <property type="evidence" value="ECO:0007669"/>
    <property type="project" value="UniProtKB-KW"/>
</dbReference>
<keyword evidence="4" id="KW-1185">Reference proteome</keyword>
<sequence length="235" mass="25910">MVYLLCKFGFVSLIICFILENLIVSAETQGGGVKVNELRVANSLKPLDVVSVPLLPSDGKVDEQEEDKLSSSNLRMRELGTLRKPVQPKPHLSPYPYIIGLTGGIASGKSTIAKYLETLGAGLINCDQLGHRAYDVGTRGNQVVRELFGEDIALPDGSIDRKKLGAIVFSNKDEMNKLNQAIWPLILAQVKEEIARLSESHKVIVIEAAVLLSAKWQDQVHEIWVTFIPEQEVSH</sequence>
<keyword evidence="3" id="KW-0732">Signal</keyword>
<keyword evidence="2" id="KW-0067">ATP-binding</keyword>
<dbReference type="PANTHER" id="PTHR10695">
    <property type="entry name" value="DEPHOSPHO-COA KINASE-RELATED"/>
    <property type="match status" value="1"/>
</dbReference>
<dbReference type="Pfam" id="PF01121">
    <property type="entry name" value="CoaE"/>
    <property type="match status" value="1"/>
</dbReference>